<evidence type="ECO:0000313" key="2">
    <source>
        <dbReference type="Proteomes" id="UP001190700"/>
    </source>
</evidence>
<sequence length="332" mass="35119">MIQLCASIESDATVHGGSELAFVEETVYAGTEGLVTDFVFIRSLQELHTTKAKAVMNMHAKANAKILTPYDRKGGRDKGIANCGAGSEESGCSARKGWKGCGAEGAHGAQLVRRCMFMQTTAALLDVSLQFLELVSPPVLQLQFLGLVPPSVLQLYSLGLVPLRSSSSVPLFSFSAPVFLDELGKQGEQLEALATGVVILPRCRDLFTPSDMGASELLRGRKVGQRHVPHYRLPLSAHQQQVRRASEEAPRMVLPWAVMEMVGEVGEEEDLATVGLEVDLEVVVLEEVEGLEGRGDGDGTYSGGVVMGVAVVIGELVGTVVVGGGGGGCGGW</sequence>
<organism evidence="1 2">
    <name type="scientific">Cymbomonas tetramitiformis</name>
    <dbReference type="NCBI Taxonomy" id="36881"/>
    <lineage>
        <taxon>Eukaryota</taxon>
        <taxon>Viridiplantae</taxon>
        <taxon>Chlorophyta</taxon>
        <taxon>Pyramimonadophyceae</taxon>
        <taxon>Pyramimonadales</taxon>
        <taxon>Pyramimonadaceae</taxon>
        <taxon>Cymbomonas</taxon>
    </lineage>
</organism>
<keyword evidence="2" id="KW-1185">Reference proteome</keyword>
<evidence type="ECO:0000313" key="1">
    <source>
        <dbReference type="EMBL" id="KAK3289230.1"/>
    </source>
</evidence>
<protein>
    <submittedName>
        <fullName evidence="1">Uncharacterized protein</fullName>
    </submittedName>
</protein>
<dbReference type="AlphaFoldDB" id="A0AAE0H3Y1"/>
<name>A0AAE0H3Y1_9CHLO</name>
<comment type="caution">
    <text evidence="1">The sequence shown here is derived from an EMBL/GenBank/DDBJ whole genome shotgun (WGS) entry which is preliminary data.</text>
</comment>
<proteinExistence type="predicted"/>
<dbReference type="EMBL" id="LGRX02000194">
    <property type="protein sequence ID" value="KAK3289230.1"/>
    <property type="molecule type" value="Genomic_DNA"/>
</dbReference>
<accession>A0AAE0H3Y1</accession>
<gene>
    <name evidence="1" type="ORF">CYMTET_3321</name>
</gene>
<dbReference type="Proteomes" id="UP001190700">
    <property type="component" value="Unassembled WGS sequence"/>
</dbReference>
<reference evidence="1 2" key="1">
    <citation type="journal article" date="2015" name="Genome Biol. Evol.">
        <title>Comparative Genomics of a Bacterivorous Green Alga Reveals Evolutionary Causalities and Consequences of Phago-Mixotrophic Mode of Nutrition.</title>
        <authorList>
            <person name="Burns J.A."/>
            <person name="Paasch A."/>
            <person name="Narechania A."/>
            <person name="Kim E."/>
        </authorList>
    </citation>
    <scope>NUCLEOTIDE SEQUENCE [LARGE SCALE GENOMIC DNA]</scope>
    <source>
        <strain evidence="1 2">PLY_AMNH</strain>
    </source>
</reference>